<keyword evidence="2 5" id="KW-0812">Transmembrane</keyword>
<feature type="transmembrane region" description="Helical" evidence="5">
    <location>
        <begin position="65"/>
        <end position="86"/>
    </location>
</feature>
<comment type="subcellular location">
    <subcellularLocation>
        <location evidence="1">Membrane</location>
        <topology evidence="1">Multi-pass membrane protein</topology>
    </subcellularLocation>
</comment>
<dbReference type="InterPro" id="IPR003339">
    <property type="entry name" value="ABC/ECF_trnsptr_transmembrane"/>
</dbReference>
<evidence type="ECO:0000256" key="2">
    <source>
        <dbReference type="ARBA" id="ARBA00022692"/>
    </source>
</evidence>
<evidence type="ECO:0000256" key="4">
    <source>
        <dbReference type="ARBA" id="ARBA00023136"/>
    </source>
</evidence>
<reference evidence="6 7" key="1">
    <citation type="submission" date="2019-01" db="EMBL/GenBank/DDBJ databases">
        <title>Lactibacter flavus gen. nov., sp. nov., a novel bacterium of the family Propionibacteriaceae isolated from raw milk and dairy products.</title>
        <authorList>
            <person name="Huptas C."/>
            <person name="Wenning M."/>
            <person name="Breitenwieser F."/>
            <person name="Doll E."/>
            <person name="Von Neubeck M."/>
            <person name="Busse H.-J."/>
            <person name="Scherer S."/>
        </authorList>
    </citation>
    <scope>NUCLEOTIDE SEQUENCE [LARGE SCALE GENOMIC DNA]</scope>
    <source>
        <strain evidence="6 7">KCTC 33808</strain>
    </source>
</reference>
<keyword evidence="7" id="KW-1185">Reference proteome</keyword>
<dbReference type="RefSeq" id="WP_131168137.1">
    <property type="nucleotide sequence ID" value="NZ_SDMQ01000007.1"/>
</dbReference>
<evidence type="ECO:0000313" key="6">
    <source>
        <dbReference type="EMBL" id="TBT84715.1"/>
    </source>
</evidence>
<dbReference type="OrthoDB" id="509049at2"/>
<protein>
    <submittedName>
        <fullName evidence="6">Energy-coupling factor transporter transmembrane protein EcfT</fullName>
    </submittedName>
</protein>
<sequence length="205" mass="21449">MNAARALLGIHVPGTTVWHRMGVGWKYLVFLALTLPAVFGGPLVVLGALALTLALVATTRAPLRLAWGMPVALVVLFALVAGYHVFFGEPVMAVKVVGTTLAALYAGRLILITTPMPSLIDALVAAVGPLRRFGANPERFGLAVAVLVRSIPYVIASFGEVRDAARARGVDRNPLASVTPVVVQAVAYARTTGDALMARGLGDDD</sequence>
<comment type="caution">
    <text evidence="6">The sequence shown here is derived from an EMBL/GenBank/DDBJ whole genome shotgun (WGS) entry which is preliminary data.</text>
</comment>
<keyword evidence="3 5" id="KW-1133">Transmembrane helix</keyword>
<name>A0A4Q9KDI2_9ACTN</name>
<evidence type="ECO:0000256" key="1">
    <source>
        <dbReference type="ARBA" id="ARBA00004141"/>
    </source>
</evidence>
<dbReference type="EMBL" id="SDMQ01000007">
    <property type="protein sequence ID" value="TBT84715.1"/>
    <property type="molecule type" value="Genomic_DNA"/>
</dbReference>
<evidence type="ECO:0000313" key="7">
    <source>
        <dbReference type="Proteomes" id="UP000292373"/>
    </source>
</evidence>
<dbReference type="Pfam" id="PF02361">
    <property type="entry name" value="CbiQ"/>
    <property type="match status" value="1"/>
</dbReference>
<feature type="transmembrane region" description="Helical" evidence="5">
    <location>
        <begin position="27"/>
        <end position="53"/>
    </location>
</feature>
<dbReference type="GO" id="GO:0005886">
    <property type="term" value="C:plasma membrane"/>
    <property type="evidence" value="ECO:0007669"/>
    <property type="project" value="UniProtKB-ARBA"/>
</dbReference>
<evidence type="ECO:0000256" key="3">
    <source>
        <dbReference type="ARBA" id="ARBA00022989"/>
    </source>
</evidence>
<organism evidence="6 7">
    <name type="scientific">Propioniciclava sinopodophylli</name>
    <dbReference type="NCBI Taxonomy" id="1837344"/>
    <lineage>
        <taxon>Bacteria</taxon>
        <taxon>Bacillati</taxon>
        <taxon>Actinomycetota</taxon>
        <taxon>Actinomycetes</taxon>
        <taxon>Propionibacteriales</taxon>
        <taxon>Propionibacteriaceae</taxon>
        <taxon>Propioniciclava</taxon>
    </lineage>
</organism>
<gene>
    <name evidence="6" type="ORF">ET989_08660</name>
</gene>
<accession>A0A4Q9KDI2</accession>
<evidence type="ECO:0000256" key="5">
    <source>
        <dbReference type="SAM" id="Phobius"/>
    </source>
</evidence>
<dbReference type="Proteomes" id="UP000292373">
    <property type="component" value="Unassembled WGS sequence"/>
</dbReference>
<keyword evidence="4 5" id="KW-0472">Membrane</keyword>
<proteinExistence type="predicted"/>
<dbReference type="AlphaFoldDB" id="A0A4Q9KDI2"/>
<dbReference type="CDD" id="cd16914">
    <property type="entry name" value="EcfT"/>
    <property type="match status" value="1"/>
</dbReference>